<dbReference type="Proteomes" id="UP000603227">
    <property type="component" value="Unassembled WGS sequence"/>
</dbReference>
<comment type="caution">
    <text evidence="1">The sequence shown here is derived from an EMBL/GenBank/DDBJ whole genome shotgun (WGS) entry which is preliminary data.</text>
</comment>
<gene>
    <name evidence="1" type="ORF">GCM10017771_64950</name>
</gene>
<reference evidence="1" key="1">
    <citation type="journal article" date="2014" name="Int. J. Syst. Evol. Microbiol.">
        <title>Complete genome sequence of Corynebacterium casei LMG S-19264T (=DSM 44701T), isolated from a smear-ripened cheese.</title>
        <authorList>
            <consortium name="US DOE Joint Genome Institute (JGI-PGF)"/>
            <person name="Walter F."/>
            <person name="Albersmeier A."/>
            <person name="Kalinowski J."/>
            <person name="Ruckert C."/>
        </authorList>
    </citation>
    <scope>NUCLEOTIDE SEQUENCE</scope>
    <source>
        <strain evidence="1">CGMCC 4.7403</strain>
    </source>
</reference>
<reference evidence="1" key="2">
    <citation type="submission" date="2020-09" db="EMBL/GenBank/DDBJ databases">
        <authorList>
            <person name="Sun Q."/>
            <person name="Zhou Y."/>
        </authorList>
    </citation>
    <scope>NUCLEOTIDE SEQUENCE</scope>
    <source>
        <strain evidence="1">CGMCC 4.7403</strain>
    </source>
</reference>
<proteinExistence type="predicted"/>
<dbReference type="AlphaFoldDB" id="A0A919DI39"/>
<sequence>MAGELRNLRARAGVLRDQAGRQVEGEVQLAAVLEQRAESAEEIGLPLSLLAQMWATGDHSALARWEVRARMAAMATGWWGRCGGGSVP</sequence>
<evidence type="ECO:0000313" key="1">
    <source>
        <dbReference type="EMBL" id="GHE44737.1"/>
    </source>
</evidence>
<name>A0A919DI39_9ACTN</name>
<keyword evidence="2" id="KW-1185">Reference proteome</keyword>
<organism evidence="1 2">
    <name type="scientific">Streptomyces capitiformicae</name>
    <dbReference type="NCBI Taxonomy" id="2014920"/>
    <lineage>
        <taxon>Bacteria</taxon>
        <taxon>Bacillati</taxon>
        <taxon>Actinomycetota</taxon>
        <taxon>Actinomycetes</taxon>
        <taxon>Kitasatosporales</taxon>
        <taxon>Streptomycetaceae</taxon>
        <taxon>Streptomyces</taxon>
    </lineage>
</organism>
<protein>
    <submittedName>
        <fullName evidence="1">Uncharacterized protein</fullName>
    </submittedName>
</protein>
<evidence type="ECO:0000313" key="2">
    <source>
        <dbReference type="Proteomes" id="UP000603227"/>
    </source>
</evidence>
<accession>A0A919DI39</accession>
<dbReference type="EMBL" id="BNAT01000028">
    <property type="protein sequence ID" value="GHE44737.1"/>
    <property type="molecule type" value="Genomic_DNA"/>
</dbReference>